<dbReference type="Proteomes" id="UP000183471">
    <property type="component" value="Unassembled WGS sequence"/>
</dbReference>
<comment type="catalytic activity">
    <reaction evidence="2">
        <text>a 3'-end 2',3'-cyclophospho-ribonucleotide-RNA + H2O = a 3'-end 2'-phospho-ribonucleotide-RNA + H(+)</text>
        <dbReference type="Rhea" id="RHEA:11828"/>
        <dbReference type="Rhea" id="RHEA-COMP:10464"/>
        <dbReference type="Rhea" id="RHEA-COMP:17353"/>
        <dbReference type="ChEBI" id="CHEBI:15377"/>
        <dbReference type="ChEBI" id="CHEBI:15378"/>
        <dbReference type="ChEBI" id="CHEBI:83064"/>
        <dbReference type="ChEBI" id="CHEBI:173113"/>
        <dbReference type="EC" id="3.1.4.58"/>
    </reaction>
</comment>
<dbReference type="Gene3D" id="3.90.1140.10">
    <property type="entry name" value="Cyclic phosphodiesterase"/>
    <property type="match status" value="1"/>
</dbReference>
<name>A0ABY0TKD0_9PROT</name>
<feature type="domain" description="Phosphoesterase HXTX" evidence="3">
    <location>
        <begin position="21"/>
        <end position="104"/>
    </location>
</feature>
<sequence length="189" mass="21021">MRTTESNPDISEGTTRVFFAIWPDDAARKQLAGLAEQLRGEALCVGRKTKAENIHLTLVFVGEVGASKLETLCLAADRIKDSGTSAFDFAVEEIRYWKRNRILYAATGGIPPKLIDLVSALENALSTAGFTLEQRAYKPHITLMRDASCQTLPELAEPIAWQVREWMLVKSEQTSSGPVYTPIRRWPLA</sequence>
<dbReference type="PANTHER" id="PTHR35561:SF1">
    <property type="entry name" value="RNA 2',3'-CYCLIC PHOSPHODIESTERASE"/>
    <property type="match status" value="1"/>
</dbReference>
<feature type="active site" description="Proton donor" evidence="2">
    <location>
        <position position="55"/>
    </location>
</feature>
<comment type="caution">
    <text evidence="4">The sequence shown here is derived from an EMBL/GenBank/DDBJ whole genome shotgun (WGS) entry which is preliminary data.</text>
</comment>
<organism evidence="4 5">
    <name type="scientific">Nitrosospira multiformis</name>
    <dbReference type="NCBI Taxonomy" id="1231"/>
    <lineage>
        <taxon>Bacteria</taxon>
        <taxon>Pseudomonadati</taxon>
        <taxon>Pseudomonadota</taxon>
        <taxon>Betaproteobacteria</taxon>
        <taxon>Nitrosomonadales</taxon>
        <taxon>Nitrosomonadaceae</taxon>
        <taxon>Nitrosospira</taxon>
    </lineage>
</organism>
<evidence type="ECO:0000313" key="5">
    <source>
        <dbReference type="Proteomes" id="UP000183471"/>
    </source>
</evidence>
<feature type="domain" description="Phosphoesterase HXTX" evidence="3">
    <location>
        <begin position="110"/>
        <end position="180"/>
    </location>
</feature>
<comment type="similarity">
    <text evidence="2">Belongs to the 2H phosphoesterase superfamily. ThpR family.</text>
</comment>
<keyword evidence="4" id="KW-0436">Ligase</keyword>
<dbReference type="PANTHER" id="PTHR35561">
    <property type="entry name" value="RNA 2',3'-CYCLIC PHOSPHODIESTERASE"/>
    <property type="match status" value="1"/>
</dbReference>
<dbReference type="HAMAP" id="MF_01940">
    <property type="entry name" value="RNA_CPDase"/>
    <property type="match status" value="1"/>
</dbReference>
<accession>A0ABY0TKD0</accession>
<feature type="short sequence motif" description="HXTX 1" evidence="2">
    <location>
        <begin position="55"/>
        <end position="58"/>
    </location>
</feature>
<evidence type="ECO:0000256" key="2">
    <source>
        <dbReference type="HAMAP-Rule" id="MF_01940"/>
    </source>
</evidence>
<proteinExistence type="inferred from homology"/>
<comment type="function">
    <text evidence="2">Hydrolyzes RNA 2',3'-cyclic phosphodiester to an RNA 2'-phosphomonoester.</text>
</comment>
<dbReference type="Pfam" id="PF02834">
    <property type="entry name" value="LigT_PEase"/>
    <property type="match status" value="2"/>
</dbReference>
<dbReference type="NCBIfam" id="TIGR02258">
    <property type="entry name" value="2_5_ligase"/>
    <property type="match status" value="1"/>
</dbReference>
<evidence type="ECO:0000259" key="3">
    <source>
        <dbReference type="Pfam" id="PF02834"/>
    </source>
</evidence>
<protein>
    <recommendedName>
        <fullName evidence="2">RNA 2',3'-cyclic phosphodiesterase</fullName>
        <shortName evidence="2">RNA 2',3'-CPDase</shortName>
        <ecNumber evidence="2">3.1.4.58</ecNumber>
    </recommendedName>
</protein>
<dbReference type="RefSeq" id="WP_074633887.1">
    <property type="nucleotide sequence ID" value="NZ_FNKY01000001.1"/>
</dbReference>
<dbReference type="InterPro" id="IPR014051">
    <property type="entry name" value="Phosphoesterase_HXTX"/>
</dbReference>
<evidence type="ECO:0000313" key="4">
    <source>
        <dbReference type="EMBL" id="SDQ97150.1"/>
    </source>
</evidence>
<dbReference type="SUPFAM" id="SSF55144">
    <property type="entry name" value="LigT-like"/>
    <property type="match status" value="1"/>
</dbReference>
<dbReference type="GO" id="GO:0016874">
    <property type="term" value="F:ligase activity"/>
    <property type="evidence" value="ECO:0007669"/>
    <property type="project" value="UniProtKB-KW"/>
</dbReference>
<dbReference type="InterPro" id="IPR004175">
    <property type="entry name" value="RNA_CPDase"/>
</dbReference>
<dbReference type="InterPro" id="IPR009097">
    <property type="entry name" value="Cyclic_Pdiesterase"/>
</dbReference>
<gene>
    <name evidence="4" type="ORF">SAMN05216402_3057</name>
</gene>
<evidence type="ECO:0000256" key="1">
    <source>
        <dbReference type="ARBA" id="ARBA00022801"/>
    </source>
</evidence>
<feature type="active site" description="Proton acceptor" evidence="2">
    <location>
        <position position="140"/>
    </location>
</feature>
<feature type="short sequence motif" description="HXTX 2" evidence="2">
    <location>
        <begin position="140"/>
        <end position="143"/>
    </location>
</feature>
<keyword evidence="1 2" id="KW-0378">Hydrolase</keyword>
<dbReference type="EC" id="3.1.4.58" evidence="2"/>
<dbReference type="EMBL" id="FNKY01000001">
    <property type="protein sequence ID" value="SDQ97150.1"/>
    <property type="molecule type" value="Genomic_DNA"/>
</dbReference>
<keyword evidence="5" id="KW-1185">Reference proteome</keyword>
<reference evidence="4 5" key="1">
    <citation type="submission" date="2016-10" db="EMBL/GenBank/DDBJ databases">
        <authorList>
            <person name="Varghese N."/>
            <person name="Submissions S."/>
        </authorList>
    </citation>
    <scope>NUCLEOTIDE SEQUENCE [LARGE SCALE GENOMIC DNA]</scope>
    <source>
        <strain evidence="4 5">Nl1</strain>
    </source>
</reference>